<name>A0ABQ7Y2H0_BRANA</name>
<reference evidence="1 2" key="1">
    <citation type="submission" date="2021-05" db="EMBL/GenBank/DDBJ databases">
        <title>Genome Assembly of Synthetic Allotetraploid Brassica napus Reveals Homoeologous Exchanges between Subgenomes.</title>
        <authorList>
            <person name="Davis J.T."/>
        </authorList>
    </citation>
    <scope>NUCLEOTIDE SEQUENCE [LARGE SCALE GENOMIC DNA]</scope>
    <source>
        <strain evidence="2">cv. Da-Ae</strain>
        <tissue evidence="1">Seedling</tissue>
    </source>
</reference>
<keyword evidence="2" id="KW-1185">Reference proteome</keyword>
<gene>
    <name evidence="1" type="ORF">HID58_079594</name>
</gene>
<dbReference type="Proteomes" id="UP000824890">
    <property type="component" value="Unassembled WGS sequence"/>
</dbReference>
<evidence type="ECO:0000313" key="1">
    <source>
        <dbReference type="EMBL" id="KAH0862383.1"/>
    </source>
</evidence>
<accession>A0ABQ7Y2H0</accession>
<comment type="caution">
    <text evidence="1">The sequence shown here is derived from an EMBL/GenBank/DDBJ whole genome shotgun (WGS) entry which is preliminary data.</text>
</comment>
<sequence>MNSMKEESNEQLLCLLTNPPPPFDITLAVPPPPPPPHHRAVAADVVFRESDASNLGRGNSNGEEQCAASNETGECPVVIHLFHVHEFKV</sequence>
<dbReference type="EMBL" id="JAGKQM010000018">
    <property type="protein sequence ID" value="KAH0862383.1"/>
    <property type="molecule type" value="Genomic_DNA"/>
</dbReference>
<proteinExistence type="predicted"/>
<evidence type="ECO:0000313" key="2">
    <source>
        <dbReference type="Proteomes" id="UP000824890"/>
    </source>
</evidence>
<organism evidence="1 2">
    <name type="scientific">Brassica napus</name>
    <name type="common">Rape</name>
    <dbReference type="NCBI Taxonomy" id="3708"/>
    <lineage>
        <taxon>Eukaryota</taxon>
        <taxon>Viridiplantae</taxon>
        <taxon>Streptophyta</taxon>
        <taxon>Embryophyta</taxon>
        <taxon>Tracheophyta</taxon>
        <taxon>Spermatophyta</taxon>
        <taxon>Magnoliopsida</taxon>
        <taxon>eudicotyledons</taxon>
        <taxon>Gunneridae</taxon>
        <taxon>Pentapetalae</taxon>
        <taxon>rosids</taxon>
        <taxon>malvids</taxon>
        <taxon>Brassicales</taxon>
        <taxon>Brassicaceae</taxon>
        <taxon>Brassiceae</taxon>
        <taxon>Brassica</taxon>
    </lineage>
</organism>
<protein>
    <submittedName>
        <fullName evidence="1">Uncharacterized protein</fullName>
    </submittedName>
</protein>